<dbReference type="GO" id="GO:0043138">
    <property type="term" value="F:3'-5' DNA helicase activity"/>
    <property type="evidence" value="ECO:0007669"/>
    <property type="project" value="UniProtKB-EC"/>
</dbReference>
<dbReference type="Pfam" id="PF00580">
    <property type="entry name" value="UvrD-helicase"/>
    <property type="match status" value="1"/>
</dbReference>
<dbReference type="Gene3D" id="1.10.10.60">
    <property type="entry name" value="Homeodomain-like"/>
    <property type="match status" value="1"/>
</dbReference>
<name>A0A4R2EV80_9BACT</name>
<dbReference type="InterPro" id="IPR014017">
    <property type="entry name" value="DNA_helicase_UvrD-like_C"/>
</dbReference>
<evidence type="ECO:0000256" key="8">
    <source>
        <dbReference type="ARBA" id="ARBA00048988"/>
    </source>
</evidence>
<dbReference type="InterPro" id="IPR000212">
    <property type="entry name" value="DNA_helicase_UvrD/REP"/>
</dbReference>
<dbReference type="SUPFAM" id="SSF52540">
    <property type="entry name" value="P-loop containing nucleoside triphosphate hydrolases"/>
    <property type="match status" value="1"/>
</dbReference>
<dbReference type="GO" id="GO:0000724">
    <property type="term" value="P:double-strand break repair via homologous recombination"/>
    <property type="evidence" value="ECO:0007669"/>
    <property type="project" value="TreeGrafter"/>
</dbReference>
<evidence type="ECO:0000256" key="2">
    <source>
        <dbReference type="ARBA" id="ARBA00022801"/>
    </source>
</evidence>
<dbReference type="GO" id="GO:0016887">
    <property type="term" value="F:ATP hydrolysis activity"/>
    <property type="evidence" value="ECO:0007669"/>
    <property type="project" value="RHEA"/>
</dbReference>
<sequence>MMKLTNEQVAIVQENADVKVNAVAGSGKTTTIIEYARQRQNARGMLYIAFNKSVKLEAEQKFARAGLSNVRVETAHSLAFKHVVMGSGYRVRFGYQTHELVRILCLGRNMDMVHALTIANHVNRFAAYFCNSPSRKVQELSYLDAVKDEGARQFVQANYDTIEYLTRVFLAKMDSGELEITHDFYLKKFQLSNPTLPYSHLLFDEGQDASAAMLDVFLKQRGTKLIVGDTHQQIYGWRYAINSLESVGFKSQNLSTSFRFNGDVAALAQNILQLKSNLSSSFVPPYISGMGDASGAIHSRAFVARTNISLLDKAIELLIDKKKVGSIYFEGNISSYTYGDEGTSLLDIIYLQRGAKDKVRDGLIGSFNDIYEFEEYVEETDDVQLKSMLEMVKKYGPELPALINKIKQSHTEDKDKSKADIVFSTVHRCKGMEYDEVTLANDFFTEEKLRREFAINPARVDELSEEVNLLYVAATRARKRLNLPVELRLVDYAISQTGSVRAVASRTKMEKTIEPAATPKPTSSYKGWKPDDDRKLVELYDRGWSITEISDFFDRSKGAIKMRLQKLDIF</sequence>
<dbReference type="InterPro" id="IPR027417">
    <property type="entry name" value="P-loop_NTPase"/>
</dbReference>
<feature type="binding site" evidence="9">
    <location>
        <begin position="22"/>
        <end position="29"/>
    </location>
    <ligand>
        <name>ATP</name>
        <dbReference type="ChEBI" id="CHEBI:30616"/>
    </ligand>
</feature>
<evidence type="ECO:0000256" key="9">
    <source>
        <dbReference type="PROSITE-ProRule" id="PRU00560"/>
    </source>
</evidence>
<dbReference type="GO" id="GO:0031297">
    <property type="term" value="P:replication fork processing"/>
    <property type="evidence" value="ECO:0007669"/>
    <property type="project" value="TreeGrafter"/>
</dbReference>
<keyword evidence="5" id="KW-0413">Isomerase</keyword>
<keyword evidence="4 9" id="KW-0067">ATP-binding</keyword>
<evidence type="ECO:0000256" key="1">
    <source>
        <dbReference type="ARBA" id="ARBA00022741"/>
    </source>
</evidence>
<evidence type="ECO:0000256" key="5">
    <source>
        <dbReference type="ARBA" id="ARBA00023235"/>
    </source>
</evidence>
<keyword evidence="3 9" id="KW-0347">Helicase</keyword>
<evidence type="ECO:0000313" key="11">
    <source>
        <dbReference type="EMBL" id="TCN70724.1"/>
    </source>
</evidence>
<dbReference type="InterPro" id="IPR014016">
    <property type="entry name" value="UvrD-like_ATP-bd"/>
</dbReference>
<dbReference type="PANTHER" id="PTHR11070:SF30">
    <property type="entry name" value="F-BOX DNA HELICASE 1"/>
    <property type="match status" value="1"/>
</dbReference>
<comment type="catalytic activity">
    <reaction evidence="8">
        <text>ATP + H2O = ADP + phosphate + H(+)</text>
        <dbReference type="Rhea" id="RHEA:13065"/>
        <dbReference type="ChEBI" id="CHEBI:15377"/>
        <dbReference type="ChEBI" id="CHEBI:15378"/>
        <dbReference type="ChEBI" id="CHEBI:30616"/>
        <dbReference type="ChEBI" id="CHEBI:43474"/>
        <dbReference type="ChEBI" id="CHEBI:456216"/>
        <dbReference type="EC" id="5.6.2.4"/>
    </reaction>
</comment>
<accession>A0A4R2EV80</accession>
<protein>
    <recommendedName>
        <fullName evidence="7">DNA 3'-5' helicase</fullName>
        <ecNumber evidence="7">5.6.2.4</ecNumber>
    </recommendedName>
</protein>
<evidence type="ECO:0000256" key="6">
    <source>
        <dbReference type="ARBA" id="ARBA00034617"/>
    </source>
</evidence>
<keyword evidence="12" id="KW-1185">Reference proteome</keyword>
<dbReference type="PANTHER" id="PTHR11070">
    <property type="entry name" value="UVRD / RECB / PCRA DNA HELICASE FAMILY MEMBER"/>
    <property type="match status" value="1"/>
</dbReference>
<comment type="caution">
    <text evidence="11">The sequence shown here is derived from an EMBL/GenBank/DDBJ whole genome shotgun (WGS) entry which is preliminary data.</text>
</comment>
<evidence type="ECO:0000259" key="10">
    <source>
        <dbReference type="PROSITE" id="PS51198"/>
    </source>
</evidence>
<dbReference type="RefSeq" id="WP_207895589.1">
    <property type="nucleotide sequence ID" value="NZ_SLWB01000003.1"/>
</dbReference>
<feature type="domain" description="UvrD-like helicase ATP-binding" evidence="10">
    <location>
        <begin position="1"/>
        <end position="281"/>
    </location>
</feature>
<dbReference type="EC" id="5.6.2.4" evidence="7"/>
<dbReference type="Gene3D" id="3.40.50.300">
    <property type="entry name" value="P-loop containing nucleotide triphosphate hydrolases"/>
    <property type="match status" value="2"/>
</dbReference>
<dbReference type="Proteomes" id="UP000294830">
    <property type="component" value="Unassembled WGS sequence"/>
</dbReference>
<keyword evidence="1 9" id="KW-0547">Nucleotide-binding</keyword>
<evidence type="ECO:0000256" key="3">
    <source>
        <dbReference type="ARBA" id="ARBA00022806"/>
    </source>
</evidence>
<dbReference type="PROSITE" id="PS51198">
    <property type="entry name" value="UVRD_HELICASE_ATP_BIND"/>
    <property type="match status" value="1"/>
</dbReference>
<comment type="catalytic activity">
    <reaction evidence="6">
        <text>Couples ATP hydrolysis with the unwinding of duplex DNA by translocating in the 3'-5' direction.</text>
        <dbReference type="EC" id="5.6.2.4"/>
    </reaction>
</comment>
<keyword evidence="2 9" id="KW-0378">Hydrolase</keyword>
<evidence type="ECO:0000256" key="4">
    <source>
        <dbReference type="ARBA" id="ARBA00022840"/>
    </source>
</evidence>
<dbReference type="GO" id="GO:0005524">
    <property type="term" value="F:ATP binding"/>
    <property type="evidence" value="ECO:0007669"/>
    <property type="project" value="UniProtKB-UniRule"/>
</dbReference>
<organism evidence="11 12">
    <name type="scientific">Acetobacteroides hydrogenigenes</name>
    <dbReference type="NCBI Taxonomy" id="979970"/>
    <lineage>
        <taxon>Bacteria</taxon>
        <taxon>Pseudomonadati</taxon>
        <taxon>Bacteroidota</taxon>
        <taxon>Bacteroidia</taxon>
        <taxon>Bacteroidales</taxon>
        <taxon>Rikenellaceae</taxon>
        <taxon>Acetobacteroides</taxon>
    </lineage>
</organism>
<dbReference type="GO" id="GO:0003677">
    <property type="term" value="F:DNA binding"/>
    <property type="evidence" value="ECO:0007669"/>
    <property type="project" value="InterPro"/>
</dbReference>
<dbReference type="Pfam" id="PF13361">
    <property type="entry name" value="UvrD_C"/>
    <property type="match status" value="1"/>
</dbReference>
<dbReference type="EMBL" id="SLWB01000003">
    <property type="protein sequence ID" value="TCN70724.1"/>
    <property type="molecule type" value="Genomic_DNA"/>
</dbReference>
<gene>
    <name evidence="11" type="ORF">CLV25_103248</name>
</gene>
<evidence type="ECO:0000313" key="12">
    <source>
        <dbReference type="Proteomes" id="UP000294830"/>
    </source>
</evidence>
<evidence type="ECO:0000256" key="7">
    <source>
        <dbReference type="ARBA" id="ARBA00034808"/>
    </source>
</evidence>
<dbReference type="AlphaFoldDB" id="A0A4R2EV80"/>
<reference evidence="11 12" key="1">
    <citation type="submission" date="2019-03" db="EMBL/GenBank/DDBJ databases">
        <title>Genomic Encyclopedia of Archaeal and Bacterial Type Strains, Phase II (KMG-II): from individual species to whole genera.</title>
        <authorList>
            <person name="Goeker M."/>
        </authorList>
    </citation>
    <scope>NUCLEOTIDE SEQUENCE [LARGE SCALE GENOMIC DNA]</scope>
    <source>
        <strain evidence="11 12">RL-C</strain>
    </source>
</reference>
<proteinExistence type="predicted"/>